<name>A0A5U3EUL8_SALET</name>
<gene>
    <name evidence="1" type="ORF">S301_16825</name>
</gene>
<comment type="caution">
    <text evidence="1">The sequence shown here is derived from an EMBL/GenBank/DDBJ whole genome shotgun (WGS) entry which is preliminary data.</text>
</comment>
<dbReference type="AlphaFoldDB" id="A0A5U3EUL8"/>
<dbReference type="Proteomes" id="UP000839575">
    <property type="component" value="Unassembled WGS sequence"/>
</dbReference>
<dbReference type="EMBL" id="AAGLPX010000034">
    <property type="protein sequence ID" value="EBP4000291.1"/>
    <property type="molecule type" value="Genomic_DNA"/>
</dbReference>
<protein>
    <submittedName>
        <fullName evidence="1">AsnC family protein</fullName>
    </submittedName>
</protein>
<reference evidence="1" key="1">
    <citation type="submission" date="2018-07" db="EMBL/GenBank/DDBJ databases">
        <authorList>
            <consortium name="GenomeTrakr network: Whole genome sequencing for foodborne pathogen traceback"/>
        </authorList>
    </citation>
    <scope>NUCLEOTIDE SEQUENCE [LARGE SCALE GENOMIC DNA]</scope>
    <source>
        <strain evidence="1">CFSAN002851</strain>
    </source>
</reference>
<accession>A0A5U3EUL8</accession>
<proteinExistence type="predicted"/>
<evidence type="ECO:0000313" key="1">
    <source>
        <dbReference type="EMBL" id="EBP4000291.1"/>
    </source>
</evidence>
<sequence length="177" mass="20528">MLLKPMGTPGKCPACVRAWTPEEDELLISLHPSMTYKEMTARLDRTERAIRARARHFIQSGILPPKRNPFTPAQDSFIRANRHRMTFSEVAAYLGRREDTVSHRAQRMKVRYRKTGDLHWSTKYPDSDVEFVRILRDDGLIFPVIAEKFEMPESSAKALYHRRQTAIDAIAGEYLPR</sequence>
<organism evidence="1">
    <name type="scientific">Salmonella enterica I</name>
    <dbReference type="NCBI Taxonomy" id="59201"/>
    <lineage>
        <taxon>Bacteria</taxon>
        <taxon>Pseudomonadati</taxon>
        <taxon>Pseudomonadota</taxon>
        <taxon>Gammaproteobacteria</taxon>
        <taxon>Enterobacterales</taxon>
        <taxon>Enterobacteriaceae</taxon>
        <taxon>Salmonella</taxon>
    </lineage>
</organism>